<dbReference type="HOGENOM" id="CLU_175516_1_0_5"/>
<dbReference type="AlphaFoldDB" id="S9R0Z1"/>
<dbReference type="Gene3D" id="6.10.280.50">
    <property type="match status" value="1"/>
</dbReference>
<evidence type="ECO:0000256" key="1">
    <source>
        <dbReference type="SAM" id="Coils"/>
    </source>
</evidence>
<comment type="caution">
    <text evidence="2">The sequence shown here is derived from an EMBL/GenBank/DDBJ whole genome shotgun (WGS) entry which is preliminary data.</text>
</comment>
<protein>
    <submittedName>
        <fullName evidence="2">Putative small protein</fullName>
    </submittedName>
</protein>
<dbReference type="Pfam" id="PF04325">
    <property type="entry name" value="DUF465"/>
    <property type="match status" value="1"/>
</dbReference>
<gene>
    <name evidence="2" type="ORF">ruthe_00735</name>
</gene>
<evidence type="ECO:0000313" key="2">
    <source>
        <dbReference type="EMBL" id="EPX87336.1"/>
    </source>
</evidence>
<accession>S9R0Z1</accession>
<feature type="coiled-coil region" evidence="1">
    <location>
        <begin position="18"/>
        <end position="45"/>
    </location>
</feature>
<keyword evidence="1" id="KW-0175">Coiled coil</keyword>
<proteinExistence type="predicted"/>
<dbReference type="STRING" id="1123069.ruthe_00735"/>
<dbReference type="RefSeq" id="WP_021096840.1">
    <property type="nucleotide sequence ID" value="NZ_KE557320.1"/>
</dbReference>
<dbReference type="InterPro" id="IPR038444">
    <property type="entry name" value="DUF465_sf"/>
</dbReference>
<organism evidence="2 3">
    <name type="scientific">Rubellimicrobium thermophilum DSM 16684</name>
    <dbReference type="NCBI Taxonomy" id="1123069"/>
    <lineage>
        <taxon>Bacteria</taxon>
        <taxon>Pseudomonadati</taxon>
        <taxon>Pseudomonadota</taxon>
        <taxon>Alphaproteobacteria</taxon>
        <taxon>Rhodobacterales</taxon>
        <taxon>Roseobacteraceae</taxon>
        <taxon>Rubellimicrobium</taxon>
    </lineage>
</organism>
<evidence type="ECO:0000313" key="3">
    <source>
        <dbReference type="Proteomes" id="UP000015346"/>
    </source>
</evidence>
<dbReference type="InterPro" id="IPR007420">
    <property type="entry name" value="DUF465"/>
</dbReference>
<keyword evidence="3" id="KW-1185">Reference proteome</keyword>
<name>S9R0Z1_9RHOB</name>
<dbReference type="EMBL" id="AOLV01000008">
    <property type="protein sequence ID" value="EPX87336.1"/>
    <property type="molecule type" value="Genomic_DNA"/>
</dbReference>
<dbReference type="Proteomes" id="UP000015346">
    <property type="component" value="Unassembled WGS sequence"/>
</dbReference>
<reference evidence="2 3" key="1">
    <citation type="journal article" date="2013" name="Stand. Genomic Sci.">
        <title>Genome sequence of the reddish-pigmented Rubellimicrobium thermophilum type strain (DSM 16684(T)), a member of the Roseobacter clade.</title>
        <authorList>
            <person name="Fiebig A."/>
            <person name="Riedel T."/>
            <person name="Gronow S."/>
            <person name="Petersen J."/>
            <person name="Klenk H.P."/>
            <person name="Goker M."/>
        </authorList>
    </citation>
    <scope>NUCLEOTIDE SEQUENCE [LARGE SCALE GENOMIC DNA]</scope>
    <source>
        <strain evidence="2 3">DSM 16684</strain>
    </source>
</reference>
<sequence>MDDNRISSLPPGTTMDEAEVLRAELAVLRQAHRELDEAIRAMEAAPGLPDMLTIRRKKKEKLILKDRIRLIEDRLLPDIIA</sequence>